<dbReference type="Pfam" id="PF00856">
    <property type="entry name" value="SET"/>
    <property type="match status" value="1"/>
</dbReference>
<proteinExistence type="predicted"/>
<sequence length="237" mass="25510">MASGSKPKNWPQDIKYLTKPTLSKKLDQTILGPLGFGSKSNSSGPRFTTAPSENVAIKKISDSSHPADGEYGLFATKNLAPGTHILDYLGHYHETSPEDTDEASNYDLVLTRDVGGTNRGIAIDARFGGNEARMINDYRGVAVKPNAEFKERETGIMGVFVVVNNGVKGFKGIKKGEEILVKTPSLECGCIYCTLSCGIAEVESRKSALALALRASQRITLPCICGEAIVERSDEIP</sequence>
<dbReference type="SUPFAM" id="SSF82199">
    <property type="entry name" value="SET domain"/>
    <property type="match status" value="1"/>
</dbReference>
<feature type="domain" description="SET" evidence="1">
    <location>
        <begin position="53"/>
        <end position="184"/>
    </location>
</feature>
<name>A0A7C8QIQ4_ORBOL</name>
<dbReference type="Gene3D" id="2.170.270.10">
    <property type="entry name" value="SET domain"/>
    <property type="match status" value="1"/>
</dbReference>
<accession>A0A7C8QIQ4</accession>
<evidence type="ECO:0000259" key="1">
    <source>
        <dbReference type="PROSITE" id="PS50280"/>
    </source>
</evidence>
<reference evidence="2 3" key="1">
    <citation type="submission" date="2019-06" db="EMBL/GenBank/DDBJ databases">
        <authorList>
            <person name="Palmer J.M."/>
        </authorList>
    </citation>
    <scope>NUCLEOTIDE SEQUENCE [LARGE SCALE GENOMIC DNA]</scope>
    <source>
        <strain evidence="2 3">TWF191</strain>
    </source>
</reference>
<evidence type="ECO:0000313" key="2">
    <source>
        <dbReference type="EMBL" id="KAF3214948.1"/>
    </source>
</evidence>
<dbReference type="EMBL" id="WIPF01000070">
    <property type="protein sequence ID" value="KAF3214948.1"/>
    <property type="molecule type" value="Genomic_DNA"/>
</dbReference>
<gene>
    <name evidence="2" type="ORF">TWF191_009638</name>
</gene>
<organism evidence="2 3">
    <name type="scientific">Orbilia oligospora</name>
    <name type="common">Nematode-trapping fungus</name>
    <name type="synonym">Arthrobotrys oligospora</name>
    <dbReference type="NCBI Taxonomy" id="2813651"/>
    <lineage>
        <taxon>Eukaryota</taxon>
        <taxon>Fungi</taxon>
        <taxon>Dikarya</taxon>
        <taxon>Ascomycota</taxon>
        <taxon>Pezizomycotina</taxon>
        <taxon>Orbiliomycetes</taxon>
        <taxon>Orbiliales</taxon>
        <taxon>Orbiliaceae</taxon>
        <taxon>Orbilia</taxon>
    </lineage>
</organism>
<evidence type="ECO:0000313" key="3">
    <source>
        <dbReference type="Proteomes" id="UP000483672"/>
    </source>
</evidence>
<comment type="caution">
    <text evidence="2">The sequence shown here is derived from an EMBL/GenBank/DDBJ whole genome shotgun (WGS) entry which is preliminary data.</text>
</comment>
<dbReference type="AlphaFoldDB" id="A0A7C8QIQ4"/>
<dbReference type="InterPro" id="IPR046341">
    <property type="entry name" value="SET_dom_sf"/>
</dbReference>
<dbReference type="InterPro" id="IPR001214">
    <property type="entry name" value="SET_dom"/>
</dbReference>
<dbReference type="Proteomes" id="UP000483672">
    <property type="component" value="Unassembled WGS sequence"/>
</dbReference>
<protein>
    <recommendedName>
        <fullName evidence="1">SET domain-containing protein</fullName>
    </recommendedName>
</protein>
<dbReference type="PROSITE" id="PS50280">
    <property type="entry name" value="SET"/>
    <property type="match status" value="1"/>
</dbReference>